<dbReference type="GO" id="GO:0005524">
    <property type="term" value="F:ATP binding"/>
    <property type="evidence" value="ECO:0007669"/>
    <property type="project" value="UniProtKB-KW"/>
</dbReference>
<dbReference type="EMBL" id="JBEDNZ010000004">
    <property type="protein sequence ID" value="KAL0849672.1"/>
    <property type="molecule type" value="Genomic_DNA"/>
</dbReference>
<evidence type="ECO:0000256" key="7">
    <source>
        <dbReference type="ARBA" id="ARBA00022777"/>
    </source>
</evidence>
<dbReference type="GO" id="GO:0016020">
    <property type="term" value="C:membrane"/>
    <property type="evidence" value="ECO:0007669"/>
    <property type="project" value="UniProtKB-SubCell"/>
</dbReference>
<evidence type="ECO:0000256" key="9">
    <source>
        <dbReference type="ARBA" id="ARBA00022989"/>
    </source>
</evidence>
<organism evidence="14 15">
    <name type="scientific">Loxostege sticticalis</name>
    <name type="common">Beet webworm moth</name>
    <dbReference type="NCBI Taxonomy" id="481309"/>
    <lineage>
        <taxon>Eukaryota</taxon>
        <taxon>Metazoa</taxon>
        <taxon>Ecdysozoa</taxon>
        <taxon>Arthropoda</taxon>
        <taxon>Hexapoda</taxon>
        <taxon>Insecta</taxon>
        <taxon>Pterygota</taxon>
        <taxon>Neoptera</taxon>
        <taxon>Endopterygota</taxon>
        <taxon>Lepidoptera</taxon>
        <taxon>Glossata</taxon>
        <taxon>Ditrysia</taxon>
        <taxon>Pyraloidea</taxon>
        <taxon>Crambidae</taxon>
        <taxon>Pyraustinae</taxon>
        <taxon>Loxostege</taxon>
    </lineage>
</organism>
<evidence type="ECO:0000313" key="14">
    <source>
        <dbReference type="EMBL" id="KAL0849672.1"/>
    </source>
</evidence>
<dbReference type="InterPro" id="IPR050122">
    <property type="entry name" value="RTK"/>
</dbReference>
<dbReference type="Gene3D" id="3.40.50.2300">
    <property type="match status" value="1"/>
</dbReference>
<dbReference type="PROSITE" id="PS00109">
    <property type="entry name" value="PROTEIN_KINASE_TYR"/>
    <property type="match status" value="1"/>
</dbReference>
<evidence type="ECO:0000256" key="2">
    <source>
        <dbReference type="ARBA" id="ARBA00011902"/>
    </source>
</evidence>
<name>A0ABD0TK12_LOXSC</name>
<keyword evidence="4" id="KW-0808">Transferase</keyword>
<keyword evidence="12" id="KW-0732">Signal</keyword>
<evidence type="ECO:0000256" key="10">
    <source>
        <dbReference type="ARBA" id="ARBA00023136"/>
    </source>
</evidence>
<evidence type="ECO:0000256" key="5">
    <source>
        <dbReference type="ARBA" id="ARBA00022692"/>
    </source>
</evidence>
<keyword evidence="5" id="KW-0812">Transmembrane</keyword>
<keyword evidence="11" id="KW-0829">Tyrosine-protein kinase</keyword>
<feature type="domain" description="Protein kinase" evidence="13">
    <location>
        <begin position="302"/>
        <end position="569"/>
    </location>
</feature>
<dbReference type="AlphaFoldDB" id="A0ABD0TK12"/>
<dbReference type="EC" id="2.7.10.1" evidence="2"/>
<dbReference type="InterPro" id="IPR000719">
    <property type="entry name" value="Prot_kinase_dom"/>
</dbReference>
<dbReference type="InterPro" id="IPR008266">
    <property type="entry name" value="Tyr_kinase_AS"/>
</dbReference>
<dbReference type="SUPFAM" id="SSF56112">
    <property type="entry name" value="Protein kinase-like (PK-like)"/>
    <property type="match status" value="1"/>
</dbReference>
<keyword evidence="3" id="KW-0597">Phosphoprotein</keyword>
<dbReference type="InterPro" id="IPR001828">
    <property type="entry name" value="ANF_lig-bd_rcpt"/>
</dbReference>
<sequence>MYLWRERYRNLMALVMQVAVLAAVAEGEPLSACDALHQKYADGRVESYVSVDGRAHELHVYSDARAPSRAAAALLAAGLRSRLRYHVVLHSAPEPSLCRLAARLGTHTHDTTLPRLVLIPSSVWEDGCVALTQRASEAPPRLRVGGAGAAPARLRLHAHLARRAAELPLCPLQRFVSKFGWTRLAVLSEDSHLATALVGSLRATDAFVVHNVTIDRSPNAALRGLLKSKARIILVNSNSSLAWSVLCAARDLRMTPEAGYVWILREWYVTDNVTCRREPLSWKHFTISFWWRGGNLSYQFNSSSVKNTLDAKFGDSWPLRAAPMVDALYLLLRGFQIFLNNNPRRRYDFQDGNATRLFWENLGDQPFEGVTQTLKLDRYGIKNPLIYIDIWYGNRREPQAVWQRAFFRDLLGYLRARRGLAAGAAVGAVGEAEHAGAAALTRLARQAAAALEYLRAQGVVHRDVRAANCLVDARRALKLADFGLARRTAAGGEYWCRRHGLLPVPWMAPESLERGVYSASSDAWGLGVLLLELVTLGEPPYGAWPPERVLRHVCAGGRPPLPADVTPGT</sequence>
<dbReference type="Pfam" id="PF07714">
    <property type="entry name" value="PK_Tyr_Ser-Thr"/>
    <property type="match status" value="1"/>
</dbReference>
<evidence type="ECO:0000256" key="3">
    <source>
        <dbReference type="ARBA" id="ARBA00022553"/>
    </source>
</evidence>
<dbReference type="InterPro" id="IPR020635">
    <property type="entry name" value="Tyr_kinase_cat_dom"/>
</dbReference>
<dbReference type="Gene3D" id="1.10.510.10">
    <property type="entry name" value="Transferase(Phosphotransferase) domain 1"/>
    <property type="match status" value="1"/>
</dbReference>
<dbReference type="InterPro" id="IPR011009">
    <property type="entry name" value="Kinase-like_dom_sf"/>
</dbReference>
<evidence type="ECO:0000256" key="11">
    <source>
        <dbReference type="ARBA" id="ARBA00023137"/>
    </source>
</evidence>
<dbReference type="Pfam" id="PF01094">
    <property type="entry name" value="ANF_receptor"/>
    <property type="match status" value="1"/>
</dbReference>
<comment type="caution">
    <text evidence="14">The sequence shown here is derived from an EMBL/GenBank/DDBJ whole genome shotgun (WGS) entry which is preliminary data.</text>
</comment>
<protein>
    <recommendedName>
        <fullName evidence="2">receptor protein-tyrosine kinase</fullName>
        <ecNumber evidence="2">2.7.10.1</ecNumber>
    </recommendedName>
</protein>
<dbReference type="Proteomes" id="UP001549921">
    <property type="component" value="Unassembled WGS sequence"/>
</dbReference>
<keyword evidence="7" id="KW-0418">Kinase</keyword>
<evidence type="ECO:0000256" key="4">
    <source>
        <dbReference type="ARBA" id="ARBA00022679"/>
    </source>
</evidence>
<keyword evidence="10" id="KW-0472">Membrane</keyword>
<keyword evidence="8" id="KW-0067">ATP-binding</keyword>
<evidence type="ECO:0000256" key="8">
    <source>
        <dbReference type="ARBA" id="ARBA00022840"/>
    </source>
</evidence>
<comment type="subcellular location">
    <subcellularLocation>
        <location evidence="1">Membrane</location>
    </subcellularLocation>
</comment>
<evidence type="ECO:0000256" key="6">
    <source>
        <dbReference type="ARBA" id="ARBA00022741"/>
    </source>
</evidence>
<dbReference type="PANTHER" id="PTHR24416">
    <property type="entry name" value="TYROSINE-PROTEIN KINASE RECEPTOR"/>
    <property type="match status" value="1"/>
</dbReference>
<feature type="chain" id="PRO_5044770598" description="receptor protein-tyrosine kinase" evidence="12">
    <location>
        <begin position="28"/>
        <end position="569"/>
    </location>
</feature>
<dbReference type="PANTHER" id="PTHR24416:SF527">
    <property type="entry name" value="PROTO-ONCOGENE TYROSINE-PROTEIN KINASE ROS"/>
    <property type="match status" value="1"/>
</dbReference>
<gene>
    <name evidence="14" type="ORF">ABMA28_013925</name>
</gene>
<dbReference type="SMART" id="SM00219">
    <property type="entry name" value="TyrKc"/>
    <property type="match status" value="1"/>
</dbReference>
<evidence type="ECO:0000256" key="1">
    <source>
        <dbReference type="ARBA" id="ARBA00004370"/>
    </source>
</evidence>
<dbReference type="InterPro" id="IPR001245">
    <property type="entry name" value="Ser-Thr/Tyr_kinase_cat_dom"/>
</dbReference>
<dbReference type="PROSITE" id="PS50011">
    <property type="entry name" value="PROTEIN_KINASE_DOM"/>
    <property type="match status" value="1"/>
</dbReference>
<evidence type="ECO:0000259" key="13">
    <source>
        <dbReference type="PROSITE" id="PS50011"/>
    </source>
</evidence>
<proteinExistence type="predicted"/>
<dbReference type="GO" id="GO:0004714">
    <property type="term" value="F:transmembrane receptor protein tyrosine kinase activity"/>
    <property type="evidence" value="ECO:0007669"/>
    <property type="project" value="UniProtKB-EC"/>
</dbReference>
<dbReference type="PRINTS" id="PR00109">
    <property type="entry name" value="TYRKINASE"/>
</dbReference>
<accession>A0ABD0TK12</accession>
<feature type="signal peptide" evidence="12">
    <location>
        <begin position="1"/>
        <end position="27"/>
    </location>
</feature>
<evidence type="ECO:0000256" key="12">
    <source>
        <dbReference type="SAM" id="SignalP"/>
    </source>
</evidence>
<reference evidence="14 15" key="1">
    <citation type="submission" date="2024-06" db="EMBL/GenBank/DDBJ databases">
        <title>A chromosome-level genome assembly of beet webworm, Loxostege sticticalis.</title>
        <authorList>
            <person name="Zhang Y."/>
        </authorList>
    </citation>
    <scope>NUCLEOTIDE SEQUENCE [LARGE SCALE GENOMIC DNA]</scope>
    <source>
        <strain evidence="14">AQ028</strain>
        <tissue evidence="14">Male pupae</tissue>
    </source>
</reference>
<dbReference type="SUPFAM" id="SSF53822">
    <property type="entry name" value="Periplasmic binding protein-like I"/>
    <property type="match status" value="1"/>
</dbReference>
<keyword evidence="6" id="KW-0547">Nucleotide-binding</keyword>
<dbReference type="InterPro" id="IPR028082">
    <property type="entry name" value="Peripla_BP_I"/>
</dbReference>
<keyword evidence="9" id="KW-1133">Transmembrane helix</keyword>
<evidence type="ECO:0000313" key="15">
    <source>
        <dbReference type="Proteomes" id="UP001549921"/>
    </source>
</evidence>